<keyword evidence="3 4" id="KW-1015">Disulfide bond</keyword>
<feature type="domain" description="EGF-like" evidence="5">
    <location>
        <begin position="40"/>
        <end position="72"/>
    </location>
</feature>
<dbReference type="HOGENOM" id="CLU_004826_6_1_1"/>
<accession>V4C9G2</accession>
<dbReference type="PROSITE" id="PS50026">
    <property type="entry name" value="EGF_3"/>
    <property type="match status" value="2"/>
</dbReference>
<dbReference type="Pfam" id="PF00008">
    <property type="entry name" value="EGF"/>
    <property type="match status" value="1"/>
</dbReference>
<keyword evidence="2" id="KW-0677">Repeat</keyword>
<protein>
    <recommendedName>
        <fullName evidence="5">EGF-like domain-containing protein</fullName>
    </recommendedName>
</protein>
<dbReference type="SMART" id="SM00181">
    <property type="entry name" value="EGF"/>
    <property type="match status" value="2"/>
</dbReference>
<evidence type="ECO:0000256" key="4">
    <source>
        <dbReference type="PROSITE-ProRule" id="PRU00076"/>
    </source>
</evidence>
<dbReference type="InterPro" id="IPR000742">
    <property type="entry name" value="EGF"/>
</dbReference>
<dbReference type="GeneID" id="20253239"/>
<feature type="domain" description="EGF-like" evidence="5">
    <location>
        <begin position="1"/>
        <end position="35"/>
    </location>
</feature>
<dbReference type="SUPFAM" id="SSF57196">
    <property type="entry name" value="EGF/Laminin"/>
    <property type="match status" value="2"/>
</dbReference>
<reference evidence="6 7" key="1">
    <citation type="journal article" date="2013" name="Nature">
        <title>Insights into bilaterian evolution from three spiralian genomes.</title>
        <authorList>
            <person name="Simakov O."/>
            <person name="Marletaz F."/>
            <person name="Cho S.J."/>
            <person name="Edsinger-Gonzales E."/>
            <person name="Havlak P."/>
            <person name="Hellsten U."/>
            <person name="Kuo D.H."/>
            <person name="Larsson T."/>
            <person name="Lv J."/>
            <person name="Arendt D."/>
            <person name="Savage R."/>
            <person name="Osoegawa K."/>
            <person name="de Jong P."/>
            <person name="Grimwood J."/>
            <person name="Chapman J.A."/>
            <person name="Shapiro H."/>
            <person name="Aerts A."/>
            <person name="Otillar R.P."/>
            <person name="Terry A.Y."/>
            <person name="Boore J.L."/>
            <person name="Grigoriev I.V."/>
            <person name="Lindberg D.R."/>
            <person name="Seaver E.C."/>
            <person name="Weisblat D.A."/>
            <person name="Putnam N.H."/>
            <person name="Rokhsar D.S."/>
        </authorList>
    </citation>
    <scope>NUCLEOTIDE SEQUENCE [LARGE SCALE GENOMIC DNA]</scope>
</reference>
<organism evidence="6 7">
    <name type="scientific">Lottia gigantea</name>
    <name type="common">Giant owl limpet</name>
    <dbReference type="NCBI Taxonomy" id="225164"/>
    <lineage>
        <taxon>Eukaryota</taxon>
        <taxon>Metazoa</taxon>
        <taxon>Spiralia</taxon>
        <taxon>Lophotrochozoa</taxon>
        <taxon>Mollusca</taxon>
        <taxon>Gastropoda</taxon>
        <taxon>Patellogastropoda</taxon>
        <taxon>Lottioidea</taxon>
        <taxon>Lottiidae</taxon>
        <taxon>Lottia</taxon>
    </lineage>
</organism>
<gene>
    <name evidence="6" type="ORF">LOTGIDRAFT_98463</name>
</gene>
<feature type="non-terminal residue" evidence="6">
    <location>
        <position position="1"/>
    </location>
</feature>
<feature type="disulfide bond" evidence="4">
    <location>
        <begin position="62"/>
        <end position="71"/>
    </location>
</feature>
<evidence type="ECO:0000256" key="1">
    <source>
        <dbReference type="ARBA" id="ARBA00022536"/>
    </source>
</evidence>
<dbReference type="PROSITE" id="PS00022">
    <property type="entry name" value="EGF_1"/>
    <property type="match status" value="2"/>
</dbReference>
<keyword evidence="1 4" id="KW-0245">EGF-like domain</keyword>
<evidence type="ECO:0000313" key="6">
    <source>
        <dbReference type="EMBL" id="ESO98379.1"/>
    </source>
</evidence>
<dbReference type="Gene3D" id="2.10.25.10">
    <property type="entry name" value="Laminin"/>
    <property type="match status" value="2"/>
</dbReference>
<dbReference type="PANTHER" id="PTHR24049">
    <property type="entry name" value="CRUMBS FAMILY MEMBER"/>
    <property type="match status" value="1"/>
</dbReference>
<comment type="caution">
    <text evidence="4">Lacks conserved residue(s) required for the propagation of feature annotation.</text>
</comment>
<evidence type="ECO:0000313" key="7">
    <source>
        <dbReference type="Proteomes" id="UP000030746"/>
    </source>
</evidence>
<dbReference type="InterPro" id="IPR051022">
    <property type="entry name" value="Notch_Cell-Fate_Det"/>
</dbReference>
<sequence>SCNKVKCYNGGTCVNNSIDRFYCRCRGSYTGILCQVQYCDLKPCDQGTCLLDTVNSNYKCECHHGFWGTRCTMNSILCSSNRCSGNGQCTGS</sequence>
<dbReference type="AlphaFoldDB" id="V4C9G2"/>
<keyword evidence="7" id="KW-1185">Reference proteome</keyword>
<dbReference type="EMBL" id="KB201262">
    <property type="protein sequence ID" value="ESO98379.1"/>
    <property type="molecule type" value="Genomic_DNA"/>
</dbReference>
<evidence type="ECO:0000256" key="3">
    <source>
        <dbReference type="ARBA" id="ARBA00023157"/>
    </source>
</evidence>
<name>V4C9G2_LOTGI</name>
<dbReference type="KEGG" id="lgi:LOTGIDRAFT_98463"/>
<dbReference type="OrthoDB" id="6124589at2759"/>
<evidence type="ECO:0000259" key="5">
    <source>
        <dbReference type="PROSITE" id="PS50026"/>
    </source>
</evidence>
<dbReference type="Proteomes" id="UP000030746">
    <property type="component" value="Unassembled WGS sequence"/>
</dbReference>
<proteinExistence type="predicted"/>
<evidence type="ECO:0000256" key="2">
    <source>
        <dbReference type="ARBA" id="ARBA00022737"/>
    </source>
</evidence>
<feature type="disulfide bond" evidence="4">
    <location>
        <begin position="25"/>
        <end position="34"/>
    </location>
</feature>
<feature type="non-terminal residue" evidence="6">
    <location>
        <position position="92"/>
    </location>
</feature>
<dbReference type="STRING" id="225164.V4C9G2"/>
<dbReference type="CTD" id="20253239"/>
<dbReference type="PROSITE" id="PS01186">
    <property type="entry name" value="EGF_2"/>
    <property type="match status" value="1"/>
</dbReference>
<dbReference type="RefSeq" id="XP_009051073.1">
    <property type="nucleotide sequence ID" value="XM_009052825.1"/>
</dbReference>